<accession>A0AAP8MFA7</accession>
<proteinExistence type="predicted"/>
<sequence length="86" mass="9755">MPITMDLNNSIVLEVVFASIDKNSVSLWARFDRQKRVRGGLLAVMAEGLRDPDCKSGASLFVPLPGMVNGCEFHWRLRPNFYVMRN</sequence>
<dbReference type="AlphaFoldDB" id="A0AAP8MFA7"/>
<gene>
    <name evidence="1" type="ORF">C0029_08170</name>
</gene>
<dbReference type="Proteomes" id="UP000235162">
    <property type="component" value="Unassembled WGS sequence"/>
</dbReference>
<evidence type="ECO:0000313" key="1">
    <source>
        <dbReference type="EMBL" id="PLW86389.1"/>
    </source>
</evidence>
<protein>
    <submittedName>
        <fullName evidence="1">Uncharacterized protein</fullName>
    </submittedName>
</protein>
<dbReference type="EMBL" id="PKUR01000002">
    <property type="protein sequence ID" value="PLW86389.1"/>
    <property type="molecule type" value="Genomic_DNA"/>
</dbReference>
<dbReference type="KEGG" id="hja:BST95_09130"/>
<keyword evidence="2" id="KW-1185">Reference proteome</keyword>
<comment type="caution">
    <text evidence="1">The sequence shown here is derived from an EMBL/GenBank/DDBJ whole genome shotgun (WGS) entry which is preliminary data.</text>
</comment>
<organism evidence="1 2">
    <name type="scientific">Halioglobus japonicus</name>
    <dbReference type="NCBI Taxonomy" id="930805"/>
    <lineage>
        <taxon>Bacteria</taxon>
        <taxon>Pseudomonadati</taxon>
        <taxon>Pseudomonadota</taxon>
        <taxon>Gammaproteobacteria</taxon>
        <taxon>Cellvibrionales</taxon>
        <taxon>Halieaceae</taxon>
        <taxon>Halioglobus</taxon>
    </lineage>
</organism>
<reference evidence="1 2" key="1">
    <citation type="submission" date="2018-01" db="EMBL/GenBank/DDBJ databases">
        <title>The draft genome sequence of Halioglobus japonicus S1-36.</title>
        <authorList>
            <person name="Du Z.-J."/>
            <person name="Shi M.-J."/>
        </authorList>
    </citation>
    <scope>NUCLEOTIDE SEQUENCE [LARGE SCALE GENOMIC DNA]</scope>
    <source>
        <strain evidence="1 2">S1-36</strain>
    </source>
</reference>
<name>A0AAP8MFA7_9GAMM</name>
<evidence type="ECO:0000313" key="2">
    <source>
        <dbReference type="Proteomes" id="UP000235162"/>
    </source>
</evidence>